<dbReference type="Pfam" id="PF08190">
    <property type="entry name" value="PIH1"/>
    <property type="match status" value="1"/>
</dbReference>
<comment type="similarity">
    <text evidence="1">Belongs to the PIH1 family.</text>
</comment>
<dbReference type="eggNOG" id="KOG4356">
    <property type="taxonomic scope" value="Eukaryota"/>
</dbReference>
<evidence type="ECO:0000256" key="1">
    <source>
        <dbReference type="ARBA" id="ARBA00008511"/>
    </source>
</evidence>
<dbReference type="PANTHER" id="PTHR22997">
    <property type="entry name" value="PIH1 DOMAIN-CONTAINING PROTEIN 1"/>
    <property type="match status" value="1"/>
</dbReference>
<keyword evidence="6" id="KW-1185">Reference proteome</keyword>
<name>A0DMA1_PARTE</name>
<dbReference type="KEGG" id="ptm:GSPATT00018386001"/>
<dbReference type="OrthoDB" id="5135119at2759"/>
<dbReference type="InterPro" id="IPR041442">
    <property type="entry name" value="PIH1D1/2/3_CS-like"/>
</dbReference>
<feature type="domain" description="PIH1D1/2/3 CS-like" evidence="4">
    <location>
        <begin position="284"/>
        <end position="380"/>
    </location>
</feature>
<organism evidence="5 6">
    <name type="scientific">Paramecium tetraurelia</name>
    <dbReference type="NCBI Taxonomy" id="5888"/>
    <lineage>
        <taxon>Eukaryota</taxon>
        <taxon>Sar</taxon>
        <taxon>Alveolata</taxon>
        <taxon>Ciliophora</taxon>
        <taxon>Intramacronucleata</taxon>
        <taxon>Oligohymenophorea</taxon>
        <taxon>Peniculida</taxon>
        <taxon>Parameciidae</taxon>
        <taxon>Paramecium</taxon>
    </lineage>
</organism>
<dbReference type="AlphaFoldDB" id="A0DMA1"/>
<evidence type="ECO:0000256" key="2">
    <source>
        <dbReference type="SAM" id="MobiDB-lite"/>
    </source>
</evidence>
<accession>A0DMA1</accession>
<feature type="region of interest" description="Disordered" evidence="2">
    <location>
        <begin position="251"/>
        <end position="278"/>
    </location>
</feature>
<evidence type="ECO:0000313" key="5">
    <source>
        <dbReference type="EMBL" id="CAK84168.1"/>
    </source>
</evidence>
<evidence type="ECO:0008006" key="7">
    <source>
        <dbReference type="Google" id="ProtNLM"/>
    </source>
</evidence>
<dbReference type="HOGENOM" id="CLU_545720_0_0_1"/>
<dbReference type="Proteomes" id="UP000000600">
    <property type="component" value="Unassembled WGS sequence"/>
</dbReference>
<evidence type="ECO:0000259" key="3">
    <source>
        <dbReference type="Pfam" id="PF08190"/>
    </source>
</evidence>
<sequence length="500" mass="58413">MQIPNQHGTNPEDLKITRDEFKKIEKAMKKPEFAELMGDYMKEISDPKNREEYDQYLKQLERESELPKGMKLIKPEPHFCVKTSICKEITLQFKFFINICSTSVIDKPQSETITQNGQTGQNWKIPYSIGKIRYDQDKKQNICNTVDVAFHPTTIGLCYKTPNFKNLVCSTALEASGKQLGERNEEISKDFKVLKHTKCKGGEPALLPVRIDKKGKLTNELDSRQGGQANAQTKLQKDINQMRDENEKIKEEEKLKQQQQKEQQAEEEEDIKKESDEIESTAVSRPKYRFIYSYPVEYSDFLDSRANMSIKLPNQLACDLKMQKVEAMKEIQLDLSNQGLVLDVPNKYFLDIKLPYPIEQTEASAKFDAKSKTLKIRAPISKDYLKIKYQEEIERIKQEQATSQNDENEEPEIKQEIQIKFIPQEPEEQQIQEQKVLVQELASSEIKDQQIQEIEIQEEKQQLIIQFLERAFNNQHSIKDRKGDYYFQQFVLKGTPRQNY</sequence>
<dbReference type="OMA" id="QCWSLPH"/>
<dbReference type="InterPro" id="IPR050734">
    <property type="entry name" value="PIH1/Kintoun_subfamily"/>
</dbReference>
<reference evidence="5 6" key="1">
    <citation type="journal article" date="2006" name="Nature">
        <title>Global trends of whole-genome duplications revealed by the ciliate Paramecium tetraurelia.</title>
        <authorList>
            <consortium name="Genoscope"/>
            <person name="Aury J.-M."/>
            <person name="Jaillon O."/>
            <person name="Duret L."/>
            <person name="Noel B."/>
            <person name="Jubin C."/>
            <person name="Porcel B.M."/>
            <person name="Segurens B."/>
            <person name="Daubin V."/>
            <person name="Anthouard V."/>
            <person name="Aiach N."/>
            <person name="Arnaiz O."/>
            <person name="Billaut A."/>
            <person name="Beisson J."/>
            <person name="Blanc I."/>
            <person name="Bouhouche K."/>
            <person name="Camara F."/>
            <person name="Duharcourt S."/>
            <person name="Guigo R."/>
            <person name="Gogendeau D."/>
            <person name="Katinka M."/>
            <person name="Keller A.-M."/>
            <person name="Kissmehl R."/>
            <person name="Klotz C."/>
            <person name="Koll F."/>
            <person name="Le Moue A."/>
            <person name="Lepere C."/>
            <person name="Malinsky S."/>
            <person name="Nowacki M."/>
            <person name="Nowak J.K."/>
            <person name="Plattner H."/>
            <person name="Poulain J."/>
            <person name="Ruiz F."/>
            <person name="Serrano V."/>
            <person name="Zagulski M."/>
            <person name="Dessen P."/>
            <person name="Betermier M."/>
            <person name="Weissenbach J."/>
            <person name="Scarpelli C."/>
            <person name="Schachter V."/>
            <person name="Sperling L."/>
            <person name="Meyer E."/>
            <person name="Cohen J."/>
            <person name="Wincker P."/>
        </authorList>
    </citation>
    <scope>NUCLEOTIDE SEQUENCE [LARGE SCALE GENOMIC DNA]</scope>
    <source>
        <strain evidence="5 6">Stock d4-2</strain>
    </source>
</reference>
<dbReference type="InParanoid" id="A0DMA1"/>
<dbReference type="GO" id="GO:0005737">
    <property type="term" value="C:cytoplasm"/>
    <property type="evidence" value="ECO:0000318"/>
    <property type="project" value="GO_Central"/>
</dbReference>
<dbReference type="GeneID" id="5037350"/>
<feature type="domain" description="PIH1 N-terminal" evidence="3">
    <location>
        <begin position="44"/>
        <end position="216"/>
    </location>
</feature>
<proteinExistence type="inferred from homology"/>
<dbReference type="EMBL" id="CT868496">
    <property type="protein sequence ID" value="CAK84168.1"/>
    <property type="molecule type" value="Genomic_DNA"/>
</dbReference>
<dbReference type="STRING" id="5888.A0DMA1"/>
<dbReference type="RefSeq" id="XP_001451565.1">
    <property type="nucleotide sequence ID" value="XM_001451528.1"/>
</dbReference>
<evidence type="ECO:0000313" key="6">
    <source>
        <dbReference type="Proteomes" id="UP000000600"/>
    </source>
</evidence>
<protein>
    <recommendedName>
        <fullName evidence="7">Dynein assembly factor 2, axonemal homolog</fullName>
    </recommendedName>
</protein>
<gene>
    <name evidence="5" type="ORF">GSPATT00018386001</name>
</gene>
<dbReference type="InterPro" id="IPR012981">
    <property type="entry name" value="PIH1_N"/>
</dbReference>
<dbReference type="Pfam" id="PF18201">
    <property type="entry name" value="PIH1_CS"/>
    <property type="match status" value="1"/>
</dbReference>
<dbReference type="PANTHER" id="PTHR22997:SF10">
    <property type="entry name" value="CHROMOSOME UNDETERMINED SCAFFOLD_56, WHOLE GENOME SHOTGUN SEQUENCE"/>
    <property type="match status" value="1"/>
</dbReference>
<evidence type="ECO:0000259" key="4">
    <source>
        <dbReference type="Pfam" id="PF18201"/>
    </source>
</evidence>